<evidence type="ECO:0000313" key="5">
    <source>
        <dbReference type="EnsemblMetazoa" id="PHUM105680-PA"/>
    </source>
</evidence>
<dbReference type="Pfam" id="PF12937">
    <property type="entry name" value="F-box-like"/>
    <property type="match status" value="1"/>
</dbReference>
<dbReference type="EMBL" id="AAZO01001254">
    <property type="status" value="NOT_ANNOTATED_CDS"/>
    <property type="molecule type" value="Genomic_DNA"/>
</dbReference>
<gene>
    <name evidence="5" type="primary">8238162</name>
    <name evidence="4" type="ORF">Phum_PHUM105680</name>
</gene>
<dbReference type="InterPro" id="IPR036047">
    <property type="entry name" value="F-box-like_dom_sf"/>
</dbReference>
<dbReference type="PANTHER" id="PTHR13318:SF193">
    <property type="entry name" value="F-BOX_LRR-REPEAT PROTEIN 16"/>
    <property type="match status" value="1"/>
</dbReference>
<sequence>MDEKNGEVFDHHAELFAQIGNVTENESLRDFLISPTGMIDHNSTAKNFSVPSAQIGSTSHDNMWSHGYGCNQPSGLLLNHTRTGFNLPLSVSQLDMPSSVIENSNILLDNLVKNIPLSSNTLNPYASASVPNKSVNIDCRTVTDNSNLLPSTLFGGMCGNNSEKVTQDFLGNYNKLESSDMIVKCSEYENVAWNGIVCDSINNINFHSQNRLSHSFQSSIDKNGNSALFGSTHDKISCGSNSSEHFIQNNFMTRLSPSASVETSVRTPATSYESASPLSSNRTPIRSDESISPMGSGHTPLRVEDSTSPLTNIKTPLRIEEGSPLGRTPLRVEESYSPMGSSNNLLTSNSPSHKINGPVQGSETYHNPPCSLKKIEAKSPSSNLHQTKPKIENPESMIDSPETSKLIEESMCSPKKSDEKLDLNLTGSTKSDGSSVKEIIRQFSIPFSAEKRVDDSLNSKKSVKRTLSDKSDCEFYLTSSSGIEKEGSDLKTLPRINEACSVKTEFLNVPEVETNKLNVDAQNISQMDRVSFGEEFFSKSKRRRKKSDNNSNLPNTKRRNRKRVTIYQSLMSPEETGIKLKIKVASAFQRVKPQKKRRSKRQFCSDDEEDGKSKRCKKVVRFSNHSKESEAEEQTEWGNKLPPNILQKIFHYVVEDQGCVPSLVRLSFVCKSWNTVANQPELWQNIDLSSPYIKQKCKIDRYFRWLLENRLENIRELNLSGWKFSNITMVLSLIGTHCTDIESIGLGGWQGLHYEHLKSLLQDCPRLSKLDLSDVSPESKSANSAVSQKSITFLTQSMGERLTQLILAHNTLTCLPQIISSLATHCPNLQVLDLSNIRRVSHTEFALNIEHLQEGCQQLKVLRITNSCITLANVPLEKQVASPGFTNLEELSIAGHQGTESLRITSVMDDNCLERILKTSHKLKLLDVRGCTRITDSSLVRVPAWDIQHLFLSGCYVTRQCGSGLELIAQKWCHSLVEVDLAWTTVTDDLNAAVMAFAEKGSESPLRVMNLCGSSVTLEPVKALLSKCSNLESLNLQSCRGLPRGVKRLYENEQLIELRNMLDKRDSGSESEDRREGTEYEGRGRGSSPPLYSTNSKNEDFVT</sequence>
<dbReference type="InterPro" id="IPR032675">
    <property type="entry name" value="LRR_dom_sf"/>
</dbReference>
<dbReference type="RefSeq" id="XP_002424039.1">
    <property type="nucleotide sequence ID" value="XM_002423994.1"/>
</dbReference>
<evidence type="ECO:0000256" key="1">
    <source>
        <dbReference type="ARBA" id="ARBA00022786"/>
    </source>
</evidence>
<feature type="compositionally biased region" description="Basic residues" evidence="2">
    <location>
        <begin position="592"/>
        <end position="601"/>
    </location>
</feature>
<dbReference type="KEGG" id="phu:Phum_PHUM105680"/>
<dbReference type="SUPFAM" id="SSF52047">
    <property type="entry name" value="RNI-like"/>
    <property type="match status" value="1"/>
</dbReference>
<dbReference type="GO" id="GO:0019005">
    <property type="term" value="C:SCF ubiquitin ligase complex"/>
    <property type="evidence" value="ECO:0007669"/>
    <property type="project" value="InterPro"/>
</dbReference>
<dbReference type="VEuPathDB" id="VectorBase:PHUM105680"/>
<keyword evidence="1" id="KW-0833">Ubl conjugation pathway</keyword>
<proteinExistence type="predicted"/>
<feature type="region of interest" description="Disordered" evidence="2">
    <location>
        <begin position="1061"/>
        <end position="1103"/>
    </location>
</feature>
<feature type="compositionally biased region" description="Basic and acidic residues" evidence="2">
    <location>
        <begin position="1061"/>
        <end position="1084"/>
    </location>
</feature>
<feature type="region of interest" description="Disordered" evidence="2">
    <location>
        <begin position="412"/>
        <end position="431"/>
    </location>
</feature>
<feature type="region of interest" description="Disordered" evidence="2">
    <location>
        <begin position="539"/>
        <end position="564"/>
    </location>
</feature>
<feature type="region of interest" description="Disordered" evidence="2">
    <location>
        <begin position="591"/>
        <end position="610"/>
    </location>
</feature>
<dbReference type="Gene3D" id="1.20.1280.50">
    <property type="match status" value="1"/>
</dbReference>
<dbReference type="PANTHER" id="PTHR13318">
    <property type="entry name" value="PARTNER OF PAIRED, ISOFORM B-RELATED"/>
    <property type="match status" value="1"/>
</dbReference>
<dbReference type="SMART" id="SM00256">
    <property type="entry name" value="FBOX"/>
    <property type="match status" value="1"/>
</dbReference>
<feature type="compositionally biased region" description="Polar residues" evidence="2">
    <location>
        <begin position="257"/>
        <end position="284"/>
    </location>
</feature>
<dbReference type="PROSITE" id="PS50181">
    <property type="entry name" value="FBOX"/>
    <property type="match status" value="1"/>
</dbReference>
<reference evidence="4" key="2">
    <citation type="submission" date="2007-04" db="EMBL/GenBank/DDBJ databases">
        <title>The genome of the human body louse.</title>
        <authorList>
            <consortium name="The Human Body Louse Genome Consortium"/>
            <person name="Kirkness E."/>
            <person name="Walenz B."/>
            <person name="Hass B."/>
            <person name="Bruggner R."/>
            <person name="Strausberg R."/>
        </authorList>
    </citation>
    <scope>NUCLEOTIDE SEQUENCE</scope>
    <source>
        <strain evidence="4">USDA</strain>
    </source>
</reference>
<evidence type="ECO:0000313" key="6">
    <source>
        <dbReference type="Proteomes" id="UP000009046"/>
    </source>
</evidence>
<dbReference type="GO" id="GO:0031146">
    <property type="term" value="P:SCF-dependent proteasomal ubiquitin-dependent protein catabolic process"/>
    <property type="evidence" value="ECO:0007669"/>
    <property type="project" value="TreeGrafter"/>
</dbReference>
<name>E0VD45_PEDHC</name>
<dbReference type="OrthoDB" id="3134645at2759"/>
<dbReference type="InterPro" id="IPR006553">
    <property type="entry name" value="Leu-rich_rpt_Cys-con_subtyp"/>
</dbReference>
<feature type="region of interest" description="Disordered" evidence="2">
    <location>
        <begin position="257"/>
        <end position="325"/>
    </location>
</feature>
<dbReference type="Proteomes" id="UP000009046">
    <property type="component" value="Unassembled WGS sequence"/>
</dbReference>
<keyword evidence="6" id="KW-1185">Reference proteome</keyword>
<dbReference type="InParanoid" id="E0VD45"/>
<dbReference type="EMBL" id="DS235072">
    <property type="protein sequence ID" value="EEB11301.1"/>
    <property type="molecule type" value="Genomic_DNA"/>
</dbReference>
<dbReference type="InterPro" id="IPR047922">
    <property type="entry name" value="FBXL6_F-box"/>
</dbReference>
<accession>E0VD45</accession>
<evidence type="ECO:0000256" key="2">
    <source>
        <dbReference type="SAM" id="MobiDB-lite"/>
    </source>
</evidence>
<reference evidence="5" key="3">
    <citation type="submission" date="2021-02" db="UniProtKB">
        <authorList>
            <consortium name="EnsemblMetazoa"/>
        </authorList>
    </citation>
    <scope>IDENTIFICATION</scope>
    <source>
        <strain evidence="5">USDA</strain>
    </source>
</reference>
<evidence type="ECO:0000259" key="3">
    <source>
        <dbReference type="PROSITE" id="PS50181"/>
    </source>
</evidence>
<reference evidence="4" key="1">
    <citation type="submission" date="2007-04" db="EMBL/GenBank/DDBJ databases">
        <title>Annotation of Pediculus humanus corporis strain USDA.</title>
        <authorList>
            <person name="Kirkness E."/>
            <person name="Hannick L."/>
            <person name="Hass B."/>
            <person name="Bruggner R."/>
            <person name="Lawson D."/>
            <person name="Bidwell S."/>
            <person name="Joardar V."/>
            <person name="Caler E."/>
            <person name="Walenz B."/>
            <person name="Inman J."/>
            <person name="Schobel S."/>
            <person name="Galinsky K."/>
            <person name="Amedeo P."/>
            <person name="Strausberg R."/>
        </authorList>
    </citation>
    <scope>NUCLEOTIDE SEQUENCE</scope>
    <source>
        <strain evidence="4">USDA</strain>
    </source>
</reference>
<dbReference type="CDD" id="cd22119">
    <property type="entry name" value="F-box_FBXL6"/>
    <property type="match status" value="1"/>
</dbReference>
<dbReference type="SUPFAM" id="SSF81383">
    <property type="entry name" value="F-box domain"/>
    <property type="match status" value="1"/>
</dbReference>
<dbReference type="HOGENOM" id="CLU_282900_0_0_1"/>
<dbReference type="GeneID" id="8238162"/>
<feature type="region of interest" description="Disordered" evidence="2">
    <location>
        <begin position="378"/>
        <end position="401"/>
    </location>
</feature>
<protein>
    <recommendedName>
        <fullName evidence="3">F-box domain-containing protein</fullName>
    </recommendedName>
</protein>
<organism>
    <name type="scientific">Pediculus humanus subsp. corporis</name>
    <name type="common">Body louse</name>
    <dbReference type="NCBI Taxonomy" id="121224"/>
    <lineage>
        <taxon>Eukaryota</taxon>
        <taxon>Metazoa</taxon>
        <taxon>Ecdysozoa</taxon>
        <taxon>Arthropoda</taxon>
        <taxon>Hexapoda</taxon>
        <taxon>Insecta</taxon>
        <taxon>Pterygota</taxon>
        <taxon>Neoptera</taxon>
        <taxon>Paraneoptera</taxon>
        <taxon>Psocodea</taxon>
        <taxon>Troctomorpha</taxon>
        <taxon>Phthiraptera</taxon>
        <taxon>Anoplura</taxon>
        <taxon>Pediculidae</taxon>
        <taxon>Pediculus</taxon>
    </lineage>
</organism>
<feature type="domain" description="F-box" evidence="3">
    <location>
        <begin position="635"/>
        <end position="686"/>
    </location>
</feature>
<dbReference type="AlphaFoldDB" id="E0VD45"/>
<dbReference type="STRING" id="121224.E0VD45"/>
<dbReference type="Gene3D" id="3.80.10.10">
    <property type="entry name" value="Ribonuclease Inhibitor"/>
    <property type="match status" value="1"/>
</dbReference>
<dbReference type="eggNOG" id="KOG1947">
    <property type="taxonomic scope" value="Eukaryota"/>
</dbReference>
<dbReference type="CTD" id="8238162"/>
<evidence type="ECO:0000313" key="4">
    <source>
        <dbReference type="EMBL" id="EEB11301.1"/>
    </source>
</evidence>
<dbReference type="InterPro" id="IPR001810">
    <property type="entry name" value="F-box_dom"/>
</dbReference>
<dbReference type="SMART" id="SM00367">
    <property type="entry name" value="LRR_CC"/>
    <property type="match status" value="4"/>
</dbReference>
<dbReference type="EnsemblMetazoa" id="PHUM105680-RA">
    <property type="protein sequence ID" value="PHUM105680-PA"/>
    <property type="gene ID" value="PHUM105680"/>
</dbReference>